<sequence>MLKGEKRREVYLTALVLLALYLSLGETLIPKPFPWMKLGLANIATIIALEKFDSKMAIEVLLLRILIQGLMLGTMFTPSFIISLLSGGASTLLMIFLYRYRQKLSLIAICVMGAFTHNICQLIIVYFLLFRNISIYSKSIFMFIWGFLFMGCISGVITGYIGEKLRLRRGATK</sequence>
<dbReference type="PIRSF" id="PIRSF027391">
    <property type="entry name" value="Hpre_diP_synt_I"/>
    <property type="match status" value="1"/>
</dbReference>
<keyword evidence="3" id="KW-1185">Reference proteome</keyword>
<keyword evidence="1" id="KW-1133">Transmembrane helix</keyword>
<evidence type="ECO:0000313" key="3">
    <source>
        <dbReference type="Proteomes" id="UP000191153"/>
    </source>
</evidence>
<dbReference type="InterPro" id="IPR014535">
    <property type="entry name" value="Hpre_diP_synt_I"/>
</dbReference>
<feature type="transmembrane region" description="Helical" evidence="1">
    <location>
        <begin position="80"/>
        <end position="98"/>
    </location>
</feature>
<organism evidence="2 3">
    <name type="scientific">Cetobacterium ceti</name>
    <dbReference type="NCBI Taxonomy" id="180163"/>
    <lineage>
        <taxon>Bacteria</taxon>
        <taxon>Fusobacteriati</taxon>
        <taxon>Fusobacteriota</taxon>
        <taxon>Fusobacteriia</taxon>
        <taxon>Fusobacteriales</taxon>
        <taxon>Fusobacteriaceae</taxon>
        <taxon>Cetobacterium</taxon>
    </lineage>
</organism>
<dbReference type="Gene3D" id="1.10.1760.20">
    <property type="match status" value="1"/>
</dbReference>
<dbReference type="Proteomes" id="UP000191153">
    <property type="component" value="Unassembled WGS sequence"/>
</dbReference>
<proteinExistence type="predicted"/>
<evidence type="ECO:0000256" key="1">
    <source>
        <dbReference type="SAM" id="Phobius"/>
    </source>
</evidence>
<keyword evidence="1" id="KW-0472">Membrane</keyword>
<evidence type="ECO:0000313" key="2">
    <source>
        <dbReference type="EMBL" id="SJZ96566.1"/>
    </source>
</evidence>
<dbReference type="EMBL" id="FUWX01000017">
    <property type="protein sequence ID" value="SJZ96566.1"/>
    <property type="molecule type" value="Genomic_DNA"/>
</dbReference>
<gene>
    <name evidence="2" type="ORF">SAMN02745174_02097</name>
</gene>
<dbReference type="Pfam" id="PF07456">
    <property type="entry name" value="Hpre_diP_synt_I"/>
    <property type="match status" value="1"/>
</dbReference>
<keyword evidence="1" id="KW-0812">Transmembrane</keyword>
<accession>A0A1T4PZ00</accession>
<dbReference type="AlphaFoldDB" id="A0A1T4PZ00"/>
<dbReference type="OrthoDB" id="87983at2"/>
<dbReference type="InterPro" id="IPR010898">
    <property type="entry name" value="Hpre_diP_synth_I"/>
</dbReference>
<dbReference type="STRING" id="180163.SAMN02745174_02097"/>
<reference evidence="2 3" key="1">
    <citation type="submission" date="2017-02" db="EMBL/GenBank/DDBJ databases">
        <authorList>
            <person name="Peterson S.W."/>
        </authorList>
    </citation>
    <scope>NUCLEOTIDE SEQUENCE [LARGE SCALE GENOMIC DNA]</scope>
    <source>
        <strain evidence="2 3">ATCC 700028</strain>
    </source>
</reference>
<feature type="transmembrane region" description="Helical" evidence="1">
    <location>
        <begin position="105"/>
        <end position="128"/>
    </location>
</feature>
<dbReference type="RefSeq" id="WP_078694545.1">
    <property type="nucleotide sequence ID" value="NZ_FUWX01000017.1"/>
</dbReference>
<feature type="transmembrane region" description="Helical" evidence="1">
    <location>
        <begin position="140"/>
        <end position="161"/>
    </location>
</feature>
<name>A0A1T4PZ00_9FUSO</name>
<protein>
    <submittedName>
        <fullName evidence="2">Heptaprenyl diphosphate synthase</fullName>
    </submittedName>
</protein>